<keyword evidence="3" id="KW-1003">Cell membrane</keyword>
<dbReference type="SUPFAM" id="SSF161098">
    <property type="entry name" value="MetI-like"/>
    <property type="match status" value="1"/>
</dbReference>
<evidence type="ECO:0000256" key="6">
    <source>
        <dbReference type="ARBA" id="ARBA00023136"/>
    </source>
</evidence>
<dbReference type="CDD" id="cd06261">
    <property type="entry name" value="TM_PBP2"/>
    <property type="match status" value="1"/>
</dbReference>
<evidence type="ECO:0000259" key="8">
    <source>
        <dbReference type="PROSITE" id="PS50928"/>
    </source>
</evidence>
<comment type="subcellular location">
    <subcellularLocation>
        <location evidence="1 7">Cell membrane</location>
        <topology evidence="1 7">Multi-pass membrane protein</topology>
    </subcellularLocation>
</comment>
<evidence type="ECO:0000313" key="10">
    <source>
        <dbReference type="Proteomes" id="UP000095651"/>
    </source>
</evidence>
<keyword evidence="6 7" id="KW-0472">Membrane</keyword>
<dbReference type="PANTHER" id="PTHR30193">
    <property type="entry name" value="ABC TRANSPORTER PERMEASE PROTEIN"/>
    <property type="match status" value="1"/>
</dbReference>
<keyword evidence="5 7" id="KW-1133">Transmembrane helix</keyword>
<dbReference type="AlphaFoldDB" id="A0A174HA55"/>
<dbReference type="GO" id="GO:0055085">
    <property type="term" value="P:transmembrane transport"/>
    <property type="evidence" value="ECO:0007669"/>
    <property type="project" value="InterPro"/>
</dbReference>
<dbReference type="PANTHER" id="PTHR30193:SF37">
    <property type="entry name" value="INNER MEMBRANE ABC TRANSPORTER PERMEASE PROTEIN YCJO"/>
    <property type="match status" value="1"/>
</dbReference>
<feature type="transmembrane region" description="Helical" evidence="7">
    <location>
        <begin position="57"/>
        <end position="80"/>
    </location>
</feature>
<reference evidence="9 10" key="1">
    <citation type="submission" date="2015-09" db="EMBL/GenBank/DDBJ databases">
        <authorList>
            <consortium name="Pathogen Informatics"/>
        </authorList>
    </citation>
    <scope>NUCLEOTIDE SEQUENCE [LARGE SCALE GENOMIC DNA]</scope>
    <source>
        <strain evidence="9 10">2789STDY5608850</strain>
    </source>
</reference>
<dbReference type="EMBL" id="CYZE01000010">
    <property type="protein sequence ID" value="CUO69745.1"/>
    <property type="molecule type" value="Genomic_DNA"/>
</dbReference>
<gene>
    <name evidence="9" type="primary">ugpA_56</name>
    <name evidence="9" type="ORF">ERS852407_03636</name>
</gene>
<feature type="transmembrane region" description="Helical" evidence="7">
    <location>
        <begin position="86"/>
        <end position="107"/>
    </location>
</feature>
<evidence type="ECO:0000256" key="3">
    <source>
        <dbReference type="ARBA" id="ARBA00022475"/>
    </source>
</evidence>
<sequence length="275" mass="30856">MLPAAVIYIIIFIVPTFSSFFFSFTRWTLKDWKWIGLQNFITFFREPSLAIGIRNTLFYGFVTCGLKVVIALLLAIVLTQGWKIEGYLRTLVFFPAIISTMAVGLIFKSFMHPTNGIINQALALFGIEKIYWLTDKSTAMLSIALVDVWQGLGTATLMYIAGIKAIDHTYVEAAKIDGANTFQRFRYITLPLIRPVMNSVLILSLTGGLRNFELVWAMTKGGPGFTTDLLTTVIYKQYANGLYGLSTAGNVILFILVSMIAFPVYSNITRKEEVY</sequence>
<dbReference type="GO" id="GO:0005886">
    <property type="term" value="C:plasma membrane"/>
    <property type="evidence" value="ECO:0007669"/>
    <property type="project" value="UniProtKB-SubCell"/>
</dbReference>
<dbReference type="Pfam" id="PF00528">
    <property type="entry name" value="BPD_transp_1"/>
    <property type="match status" value="1"/>
</dbReference>
<accession>A0A174HA55</accession>
<dbReference type="InterPro" id="IPR051393">
    <property type="entry name" value="ABC_transporter_permease"/>
</dbReference>
<feature type="domain" description="ABC transmembrane type-1" evidence="8">
    <location>
        <begin position="53"/>
        <end position="264"/>
    </location>
</feature>
<feature type="transmembrane region" description="Helical" evidence="7">
    <location>
        <begin position="242"/>
        <end position="265"/>
    </location>
</feature>
<evidence type="ECO:0000256" key="4">
    <source>
        <dbReference type="ARBA" id="ARBA00022692"/>
    </source>
</evidence>
<name>A0A174HA55_9FIRM</name>
<evidence type="ECO:0000256" key="7">
    <source>
        <dbReference type="RuleBase" id="RU363032"/>
    </source>
</evidence>
<organism evidence="9 10">
    <name type="scientific">Hungatella hathewayi</name>
    <dbReference type="NCBI Taxonomy" id="154046"/>
    <lineage>
        <taxon>Bacteria</taxon>
        <taxon>Bacillati</taxon>
        <taxon>Bacillota</taxon>
        <taxon>Clostridia</taxon>
        <taxon>Lachnospirales</taxon>
        <taxon>Lachnospiraceae</taxon>
        <taxon>Hungatella</taxon>
    </lineage>
</organism>
<comment type="similarity">
    <text evidence="7">Belongs to the binding-protein-dependent transport system permease family.</text>
</comment>
<keyword evidence="2 7" id="KW-0813">Transport</keyword>
<dbReference type="InterPro" id="IPR035906">
    <property type="entry name" value="MetI-like_sf"/>
</dbReference>
<evidence type="ECO:0000256" key="5">
    <source>
        <dbReference type="ARBA" id="ARBA00022989"/>
    </source>
</evidence>
<dbReference type="InterPro" id="IPR000515">
    <property type="entry name" value="MetI-like"/>
</dbReference>
<keyword evidence="4 7" id="KW-0812">Transmembrane</keyword>
<evidence type="ECO:0000256" key="2">
    <source>
        <dbReference type="ARBA" id="ARBA00022448"/>
    </source>
</evidence>
<dbReference type="Proteomes" id="UP000095651">
    <property type="component" value="Unassembled WGS sequence"/>
</dbReference>
<evidence type="ECO:0000256" key="1">
    <source>
        <dbReference type="ARBA" id="ARBA00004651"/>
    </source>
</evidence>
<proteinExistence type="inferred from homology"/>
<dbReference type="Gene3D" id="1.10.3720.10">
    <property type="entry name" value="MetI-like"/>
    <property type="match status" value="1"/>
</dbReference>
<evidence type="ECO:0000313" key="9">
    <source>
        <dbReference type="EMBL" id="CUO69745.1"/>
    </source>
</evidence>
<protein>
    <submittedName>
        <fullName evidence="9">Binding-protein-dependent transport system inner membrane protein</fullName>
    </submittedName>
</protein>
<feature type="transmembrane region" description="Helical" evidence="7">
    <location>
        <begin position="6"/>
        <end position="24"/>
    </location>
</feature>
<dbReference type="PROSITE" id="PS50928">
    <property type="entry name" value="ABC_TM1"/>
    <property type="match status" value="1"/>
</dbReference>